<feature type="domain" description="MaoC-like" evidence="2">
    <location>
        <begin position="19"/>
        <end position="113"/>
    </location>
</feature>
<evidence type="ECO:0000256" key="1">
    <source>
        <dbReference type="SAM" id="MobiDB-lite"/>
    </source>
</evidence>
<dbReference type="PANTHER" id="PTHR43664:SF1">
    <property type="entry name" value="BETA-METHYLMALYL-COA DEHYDRATASE"/>
    <property type="match status" value="1"/>
</dbReference>
<dbReference type="Pfam" id="PF01575">
    <property type="entry name" value="MaoC_dehydratas"/>
    <property type="match status" value="2"/>
</dbReference>
<reference evidence="3 4" key="1">
    <citation type="submission" date="2020-08" db="EMBL/GenBank/DDBJ databases">
        <title>Genomic Encyclopedia of Type Strains, Phase IV (KMG-IV): sequencing the most valuable type-strain genomes for metagenomic binning, comparative biology and taxonomic classification.</title>
        <authorList>
            <person name="Goeker M."/>
        </authorList>
    </citation>
    <scope>NUCLEOTIDE SEQUENCE [LARGE SCALE GENOMIC DNA]</scope>
    <source>
        <strain evidence="3 4">DSM 103737</strain>
    </source>
</reference>
<name>A0A840C3L0_9HYPH</name>
<dbReference type="InterPro" id="IPR029069">
    <property type="entry name" value="HotDog_dom_sf"/>
</dbReference>
<evidence type="ECO:0000259" key="2">
    <source>
        <dbReference type="Pfam" id="PF01575"/>
    </source>
</evidence>
<dbReference type="PANTHER" id="PTHR43664">
    <property type="entry name" value="MONOAMINE OXIDASE-RELATED"/>
    <property type="match status" value="1"/>
</dbReference>
<sequence>MALTHYEDFEPGIRLSLGPRRITMDEIVAFARQYDPQPMHTDPEAAKESLAGGLIASGWHSCGIVMRMIADGFILASTGQGAPGIEEVRWLRPVRPGDDLTLTVEVLERRPLRSRPEIGMVRFRMVLANGAGEDLLQQTNWVMFRRRDPGREAEVPASTAARGHQGATPDLPEARPSPDHARFLDDLVPGETASLGTYRFTPEEIVTFARAYDPQPFHVDAEAARRSLFGGLCASGWHTAAVWMKLMVAHWERQRQAALSLRLPVPSLGPSPGFRDLKWLKPVFASDALTYAVRIVEARPSASRPGWGLVTQHSTAVNQHGEPVFAFTGTVMWQRAPAA</sequence>
<protein>
    <submittedName>
        <fullName evidence="3">Acyl dehydratase</fullName>
    </submittedName>
</protein>
<dbReference type="SUPFAM" id="SSF54637">
    <property type="entry name" value="Thioesterase/thiol ester dehydrase-isomerase"/>
    <property type="match status" value="2"/>
</dbReference>
<comment type="caution">
    <text evidence="3">The sequence shown here is derived from an EMBL/GenBank/DDBJ whole genome shotgun (WGS) entry which is preliminary data.</text>
</comment>
<gene>
    <name evidence="3" type="ORF">GGR16_003113</name>
</gene>
<dbReference type="CDD" id="cd03454">
    <property type="entry name" value="YdeM"/>
    <property type="match status" value="2"/>
</dbReference>
<dbReference type="InterPro" id="IPR002539">
    <property type="entry name" value="MaoC-like_dom"/>
</dbReference>
<organism evidence="3 4">
    <name type="scientific">Chelatococcus caeni</name>
    <dbReference type="NCBI Taxonomy" id="1348468"/>
    <lineage>
        <taxon>Bacteria</taxon>
        <taxon>Pseudomonadati</taxon>
        <taxon>Pseudomonadota</taxon>
        <taxon>Alphaproteobacteria</taxon>
        <taxon>Hyphomicrobiales</taxon>
        <taxon>Chelatococcaceae</taxon>
        <taxon>Chelatococcus</taxon>
    </lineage>
</organism>
<dbReference type="InterPro" id="IPR052342">
    <property type="entry name" value="MCH/BMMD"/>
</dbReference>
<dbReference type="Proteomes" id="UP000577362">
    <property type="component" value="Unassembled WGS sequence"/>
</dbReference>
<accession>A0A840C3L0</accession>
<dbReference type="EMBL" id="JACIEN010000003">
    <property type="protein sequence ID" value="MBB4018079.1"/>
    <property type="molecule type" value="Genomic_DNA"/>
</dbReference>
<feature type="region of interest" description="Disordered" evidence="1">
    <location>
        <begin position="152"/>
        <end position="176"/>
    </location>
</feature>
<evidence type="ECO:0000313" key="3">
    <source>
        <dbReference type="EMBL" id="MBB4018079.1"/>
    </source>
</evidence>
<dbReference type="AlphaFoldDB" id="A0A840C3L0"/>
<dbReference type="RefSeq" id="WP_183317126.1">
    <property type="nucleotide sequence ID" value="NZ_JACIEN010000003.1"/>
</dbReference>
<dbReference type="Gene3D" id="3.10.129.10">
    <property type="entry name" value="Hotdog Thioesterase"/>
    <property type="match status" value="2"/>
</dbReference>
<proteinExistence type="predicted"/>
<evidence type="ECO:0000313" key="4">
    <source>
        <dbReference type="Proteomes" id="UP000577362"/>
    </source>
</evidence>
<keyword evidence="4" id="KW-1185">Reference proteome</keyword>
<feature type="domain" description="MaoC-like" evidence="2">
    <location>
        <begin position="198"/>
        <end position="261"/>
    </location>
</feature>